<keyword evidence="5" id="KW-1185">Reference proteome</keyword>
<dbReference type="OrthoDB" id="9803627at2"/>
<reference evidence="2 5" key="1">
    <citation type="submission" date="2015-06" db="EMBL/GenBank/DDBJ databases">
        <title>Genome sequence of Pseudoalteromonas carrageenovora.</title>
        <authorList>
            <person name="Xie B.-B."/>
            <person name="Rong J.-C."/>
            <person name="Qin Q.-L."/>
            <person name="Zhang Y.-Z."/>
        </authorList>
    </citation>
    <scope>NUCLEOTIDE SEQUENCE [LARGE SCALE GENOMIC DNA]</scope>
    <source>
        <strain evidence="2 5">IAM 12662</strain>
    </source>
</reference>
<evidence type="ECO:0000313" key="3">
    <source>
        <dbReference type="EMBL" id="SOU41177.1"/>
    </source>
</evidence>
<gene>
    <name evidence="3" type="primary">pssM</name>
    <name evidence="3" type="ORF">PCAR9_A30346</name>
    <name evidence="2" type="ORF">PCARR_a3095</name>
</gene>
<dbReference type="GeneID" id="93663835"/>
<dbReference type="Pfam" id="PF04230">
    <property type="entry name" value="PS_pyruv_trans"/>
    <property type="match status" value="1"/>
</dbReference>
<dbReference type="EMBL" id="LT965928">
    <property type="protein sequence ID" value="SOU41177.1"/>
    <property type="molecule type" value="Genomic_DNA"/>
</dbReference>
<name>A0A2K4XA33_PSEVC</name>
<keyword evidence="3" id="KW-0808">Transferase</keyword>
<sequence>MKLTYFSGHVPNFGDELNKYMWDSLVSPGFFDEDESKLFLGIGSILWDYLPKKPKKIVMGSGYGGYTPKPDVHDDSWDIAFVRGPRTAAALNLDPSLAITDAAILTHFMKLPNQEKQHKISFMPHYESIPRGNWELVCKLAGINFIDPTNPDVLESLTELKKTELLITEAMHGTILADTLRVPWVSLKPILPIHHNKWFDWAESLNIDLEFSQMPSSSIKDSWSQVTGKLGTGKRSRQFAKMLSFTDKYYIENAGEKLLKLAKNGGQLSEDKIFNLKADMALSKLSEYCDLKV</sequence>
<accession>A0A2K4XA33</accession>
<proteinExistence type="predicted"/>
<dbReference type="AlphaFoldDB" id="A0A2K4XA33"/>
<dbReference type="Proteomes" id="UP000615003">
    <property type="component" value="Unassembled WGS sequence"/>
</dbReference>
<dbReference type="Proteomes" id="UP000238288">
    <property type="component" value="Chromosome PCAR9a"/>
</dbReference>
<dbReference type="InterPro" id="IPR007345">
    <property type="entry name" value="Polysacch_pyruvyl_Trfase"/>
</dbReference>
<dbReference type="GO" id="GO:0016740">
    <property type="term" value="F:transferase activity"/>
    <property type="evidence" value="ECO:0007669"/>
    <property type="project" value="UniProtKB-KW"/>
</dbReference>
<evidence type="ECO:0000259" key="1">
    <source>
        <dbReference type="Pfam" id="PF04230"/>
    </source>
</evidence>
<protein>
    <submittedName>
        <fullName evidence="3">Exopolysaccharide glucosyl ketal-pyruvate-transferase</fullName>
        <ecNumber evidence="3">2.5.1.98</ecNumber>
    </submittedName>
</protein>
<evidence type="ECO:0000313" key="2">
    <source>
        <dbReference type="EMBL" id="MBE0381346.1"/>
    </source>
</evidence>
<keyword evidence="3" id="KW-0670">Pyruvate</keyword>
<reference evidence="3 4" key="2">
    <citation type="submission" date="2017-11" db="EMBL/GenBank/DDBJ databases">
        <authorList>
            <person name="Han C.G."/>
        </authorList>
    </citation>
    <scope>NUCLEOTIDE SEQUENCE [LARGE SCALE GENOMIC DNA]</scope>
    <source>
        <strain evidence="4">ATCC 43555</strain>
        <strain evidence="3">ATCC43555</strain>
    </source>
</reference>
<dbReference type="EC" id="2.5.1.98" evidence="3"/>
<evidence type="ECO:0000313" key="4">
    <source>
        <dbReference type="Proteomes" id="UP000238288"/>
    </source>
</evidence>
<dbReference type="EMBL" id="AQGW01000014">
    <property type="protein sequence ID" value="MBE0381346.1"/>
    <property type="molecule type" value="Genomic_DNA"/>
</dbReference>
<dbReference type="RefSeq" id="WP_058549728.1">
    <property type="nucleotide sequence ID" value="NZ_AQGW01000014.1"/>
</dbReference>
<organism evidence="3 4">
    <name type="scientific">Pseudoalteromonas carrageenovora IAM 12662</name>
    <dbReference type="NCBI Taxonomy" id="1314868"/>
    <lineage>
        <taxon>Bacteria</taxon>
        <taxon>Pseudomonadati</taxon>
        <taxon>Pseudomonadota</taxon>
        <taxon>Gammaproteobacteria</taxon>
        <taxon>Alteromonadales</taxon>
        <taxon>Pseudoalteromonadaceae</taxon>
        <taxon>Pseudoalteromonas</taxon>
    </lineage>
</organism>
<evidence type="ECO:0000313" key="5">
    <source>
        <dbReference type="Proteomes" id="UP000615003"/>
    </source>
</evidence>
<feature type="domain" description="Polysaccharide pyruvyl transferase" evidence="1">
    <location>
        <begin position="39"/>
        <end position="187"/>
    </location>
</feature>